<feature type="transmembrane region" description="Helical" evidence="1">
    <location>
        <begin position="81"/>
        <end position="101"/>
    </location>
</feature>
<dbReference type="EMBL" id="PEYO01000022">
    <property type="protein sequence ID" value="PIU03183.1"/>
    <property type="molecule type" value="Genomic_DNA"/>
</dbReference>
<sequence length="469" mass="55338">MKKYWPLLIIFFSLLIFSPALVNFFSSDDWFHLRISQINNFGDFLSFFSFFPNDHSAAFYRPLSTQVFFFVFQKLFGLNTLPYYIFVFLVFGLSLFLVYRLAQHVFNNQKQSLLALLFYSFSVTHFTRLYFLSAFQEILMTVFVLLAVLTYFKKPSWKIDLLTALFFILALLCKETAIVLPLILILFDWFNGHFRPKRLIPLLLILLPYLYFRFIYFGQTGGDSYLWDFSLKKFLNTFFWYSLWSFGAPELLVDYVSGGFKILPRFFSDFPFWSKIVLSLTGCTLTSFTILLITNFRKIEARKILLSLGIFLFSLSPVLFLPLHKFTLELTLPMIGFSFFLTEICSVKRSWLTSLFVVLFVILNLSMNLLTYQTHYTVNRSRIAQKVYQYFTSNYPQYPQDRYFEFINDQNIENKIWGVSKQVAFAVGGDNFFQVLYHKKGIQAFYQDLPEEKPKNKQPISINSSIFLP</sequence>
<comment type="caution">
    <text evidence="3">The sequence shown here is derived from an EMBL/GenBank/DDBJ whole genome shotgun (WGS) entry which is preliminary data.</text>
</comment>
<feature type="transmembrane region" description="Helical" evidence="1">
    <location>
        <begin position="305"/>
        <end position="324"/>
    </location>
</feature>
<keyword evidence="1" id="KW-0472">Membrane</keyword>
<dbReference type="Pfam" id="PF13231">
    <property type="entry name" value="PMT_2"/>
    <property type="match status" value="1"/>
</dbReference>
<feature type="transmembrane region" description="Helical" evidence="1">
    <location>
        <begin position="164"/>
        <end position="187"/>
    </location>
</feature>
<feature type="transmembrane region" description="Helical" evidence="1">
    <location>
        <begin position="137"/>
        <end position="152"/>
    </location>
</feature>
<evidence type="ECO:0000313" key="3">
    <source>
        <dbReference type="EMBL" id="PIU03183.1"/>
    </source>
</evidence>
<feature type="transmembrane region" description="Helical" evidence="1">
    <location>
        <begin position="199"/>
        <end position="217"/>
    </location>
</feature>
<protein>
    <recommendedName>
        <fullName evidence="2">Glycosyltransferase RgtA/B/C/D-like domain-containing protein</fullName>
    </recommendedName>
</protein>
<evidence type="ECO:0000256" key="1">
    <source>
        <dbReference type="SAM" id="Phobius"/>
    </source>
</evidence>
<feature type="domain" description="Glycosyltransferase RgtA/B/C/D-like" evidence="2">
    <location>
        <begin position="68"/>
        <end position="191"/>
    </location>
</feature>
<reference evidence="4" key="1">
    <citation type="submission" date="2017-09" db="EMBL/GenBank/DDBJ databases">
        <title>Depth-based differentiation of microbial function through sediment-hosted aquifers and enrichment of novel symbionts in the deep terrestrial subsurface.</title>
        <authorList>
            <person name="Probst A.J."/>
            <person name="Ladd B."/>
            <person name="Jarett J.K."/>
            <person name="Geller-Mcgrath D.E."/>
            <person name="Sieber C.M.K."/>
            <person name="Emerson J.B."/>
            <person name="Anantharaman K."/>
            <person name="Thomas B.C."/>
            <person name="Malmstrom R."/>
            <person name="Stieglmeier M."/>
            <person name="Klingl A."/>
            <person name="Woyke T."/>
            <person name="Ryan C.M."/>
            <person name="Banfield J.F."/>
        </authorList>
    </citation>
    <scope>NUCLEOTIDE SEQUENCE [LARGE SCALE GENOMIC DNA]</scope>
</reference>
<gene>
    <name evidence="3" type="ORF">COT44_04795</name>
</gene>
<dbReference type="AlphaFoldDB" id="A0A2M6XC32"/>
<evidence type="ECO:0000259" key="2">
    <source>
        <dbReference type="Pfam" id="PF13231"/>
    </source>
</evidence>
<proteinExistence type="predicted"/>
<keyword evidence="1" id="KW-1133">Transmembrane helix</keyword>
<dbReference type="InterPro" id="IPR038731">
    <property type="entry name" value="RgtA/B/C-like"/>
</dbReference>
<accession>A0A2M6XC32</accession>
<dbReference type="Proteomes" id="UP000228996">
    <property type="component" value="Unassembled WGS sequence"/>
</dbReference>
<keyword evidence="1" id="KW-0812">Transmembrane</keyword>
<feature type="transmembrane region" description="Helical" evidence="1">
    <location>
        <begin position="351"/>
        <end position="372"/>
    </location>
</feature>
<name>A0A2M6XC32_9BACT</name>
<feature type="transmembrane region" description="Helical" evidence="1">
    <location>
        <begin position="238"/>
        <end position="260"/>
    </location>
</feature>
<evidence type="ECO:0000313" key="4">
    <source>
        <dbReference type="Proteomes" id="UP000228996"/>
    </source>
</evidence>
<feature type="transmembrane region" description="Helical" evidence="1">
    <location>
        <begin position="272"/>
        <end position="293"/>
    </location>
</feature>
<organism evidence="3 4">
    <name type="scientific">Candidatus Shapirobacteria bacterium CG08_land_8_20_14_0_20_39_18</name>
    <dbReference type="NCBI Taxonomy" id="1974883"/>
    <lineage>
        <taxon>Bacteria</taxon>
        <taxon>Candidatus Shapironibacteriota</taxon>
    </lineage>
</organism>